<protein>
    <submittedName>
        <fullName evidence="1">Uncharacterized protein</fullName>
    </submittedName>
</protein>
<evidence type="ECO:0000313" key="1">
    <source>
        <dbReference type="EMBL" id="RAH47829.1"/>
    </source>
</evidence>
<dbReference type="Proteomes" id="UP000249057">
    <property type="component" value="Unassembled WGS sequence"/>
</dbReference>
<proteinExistence type="predicted"/>
<name>A0ACD1GEV4_9EURO</name>
<accession>A0ACD1GEV4</accession>
<reference evidence="1" key="1">
    <citation type="submission" date="2018-02" db="EMBL/GenBank/DDBJ databases">
        <title>The genomes of Aspergillus section Nigri reveals drivers in fungal speciation.</title>
        <authorList>
            <consortium name="DOE Joint Genome Institute"/>
            <person name="Vesth T.C."/>
            <person name="Nybo J."/>
            <person name="Theobald S."/>
            <person name="Brandl J."/>
            <person name="Frisvad J.C."/>
            <person name="Nielsen K.F."/>
            <person name="Lyhne E.K."/>
            <person name="Kogle M.E."/>
            <person name="Kuo A."/>
            <person name="Riley R."/>
            <person name="Clum A."/>
            <person name="Nolan M."/>
            <person name="Lipzen A."/>
            <person name="Salamov A."/>
            <person name="Henrissat B."/>
            <person name="Wiebenga A."/>
            <person name="De vries R.P."/>
            <person name="Grigoriev I.V."/>
            <person name="Mortensen U.H."/>
            <person name="Andersen M.R."/>
            <person name="Baker S.E."/>
        </authorList>
    </citation>
    <scope>NUCLEOTIDE SEQUENCE</scope>
    <source>
        <strain evidence="1">CBS 621.78</strain>
    </source>
</reference>
<organism evidence="1 2">
    <name type="scientific">Aspergillus brunneoviolaceus CBS 621.78</name>
    <dbReference type="NCBI Taxonomy" id="1450534"/>
    <lineage>
        <taxon>Eukaryota</taxon>
        <taxon>Fungi</taxon>
        <taxon>Dikarya</taxon>
        <taxon>Ascomycota</taxon>
        <taxon>Pezizomycotina</taxon>
        <taxon>Eurotiomycetes</taxon>
        <taxon>Eurotiomycetidae</taxon>
        <taxon>Eurotiales</taxon>
        <taxon>Aspergillaceae</taxon>
        <taxon>Aspergillus</taxon>
        <taxon>Aspergillus subgen. Circumdati</taxon>
    </lineage>
</organism>
<dbReference type="EMBL" id="KZ825327">
    <property type="protein sequence ID" value="RAH47829.1"/>
    <property type="molecule type" value="Genomic_DNA"/>
</dbReference>
<keyword evidence="2" id="KW-1185">Reference proteome</keyword>
<gene>
    <name evidence="1" type="ORF">BO95DRAFT_440864</name>
</gene>
<evidence type="ECO:0000313" key="2">
    <source>
        <dbReference type="Proteomes" id="UP000249057"/>
    </source>
</evidence>
<sequence>MSCHSSHSQTGMTTFPFNQDVRQSSSGQQLHRCLLAAHYSTCPNPPDIHQIGYMFCEESGSQKNVGEGAGGFVSLWASGK</sequence>